<evidence type="ECO:0000256" key="2">
    <source>
        <dbReference type="ARBA" id="ARBA00010992"/>
    </source>
</evidence>
<dbReference type="PANTHER" id="PTHR48020">
    <property type="entry name" value="PROTON MYO-INOSITOL COTRANSPORTER"/>
    <property type="match status" value="1"/>
</dbReference>
<feature type="transmembrane region" description="Helical" evidence="8">
    <location>
        <begin position="290"/>
        <end position="308"/>
    </location>
</feature>
<keyword evidence="5 8" id="KW-1133">Transmembrane helix</keyword>
<dbReference type="PROSITE" id="PS00217">
    <property type="entry name" value="SUGAR_TRANSPORT_2"/>
    <property type="match status" value="1"/>
</dbReference>
<dbReference type="InterPro" id="IPR020846">
    <property type="entry name" value="MFS_dom"/>
</dbReference>
<dbReference type="NCBIfam" id="TIGR00879">
    <property type="entry name" value="SP"/>
    <property type="match status" value="1"/>
</dbReference>
<feature type="compositionally biased region" description="Basic and acidic residues" evidence="7">
    <location>
        <begin position="25"/>
        <end position="41"/>
    </location>
</feature>
<feature type="compositionally biased region" description="Polar residues" evidence="7">
    <location>
        <begin position="10"/>
        <end position="24"/>
    </location>
</feature>
<reference evidence="11" key="1">
    <citation type="journal article" date="2017" name="Genome Biol.">
        <title>Comparative genomics reveals high biological diversity and specific adaptations in the industrially and medically important fungal genus Aspergillus.</title>
        <authorList>
            <person name="de Vries R.P."/>
            <person name="Riley R."/>
            <person name="Wiebenga A."/>
            <person name="Aguilar-Osorio G."/>
            <person name="Amillis S."/>
            <person name="Uchima C.A."/>
            <person name="Anderluh G."/>
            <person name="Asadollahi M."/>
            <person name="Askin M."/>
            <person name="Barry K."/>
            <person name="Battaglia E."/>
            <person name="Bayram O."/>
            <person name="Benocci T."/>
            <person name="Braus-Stromeyer S.A."/>
            <person name="Caldana C."/>
            <person name="Canovas D."/>
            <person name="Cerqueira G.C."/>
            <person name="Chen F."/>
            <person name="Chen W."/>
            <person name="Choi C."/>
            <person name="Clum A."/>
            <person name="Dos Santos R.A."/>
            <person name="Damasio A.R."/>
            <person name="Diallinas G."/>
            <person name="Emri T."/>
            <person name="Fekete E."/>
            <person name="Flipphi M."/>
            <person name="Freyberg S."/>
            <person name="Gallo A."/>
            <person name="Gournas C."/>
            <person name="Habgood R."/>
            <person name="Hainaut M."/>
            <person name="Harispe M.L."/>
            <person name="Henrissat B."/>
            <person name="Hilden K.S."/>
            <person name="Hope R."/>
            <person name="Hossain A."/>
            <person name="Karabika E."/>
            <person name="Karaffa L."/>
            <person name="Karanyi Z."/>
            <person name="Krasevec N."/>
            <person name="Kuo A."/>
            <person name="Kusch H."/>
            <person name="LaButti K."/>
            <person name="Lagendijk E.L."/>
            <person name="Lapidus A."/>
            <person name="Levasseur A."/>
            <person name="Lindquist E."/>
            <person name="Lipzen A."/>
            <person name="Logrieco A.F."/>
            <person name="MacCabe A."/>
            <person name="Maekelae M.R."/>
            <person name="Malavazi I."/>
            <person name="Melin P."/>
            <person name="Meyer V."/>
            <person name="Mielnichuk N."/>
            <person name="Miskei M."/>
            <person name="Molnar A.P."/>
            <person name="Mule G."/>
            <person name="Ngan C.Y."/>
            <person name="Orejas M."/>
            <person name="Orosz E."/>
            <person name="Ouedraogo J.P."/>
            <person name="Overkamp K.M."/>
            <person name="Park H.-S."/>
            <person name="Perrone G."/>
            <person name="Piumi F."/>
            <person name="Punt P.J."/>
            <person name="Ram A.F."/>
            <person name="Ramon A."/>
            <person name="Rauscher S."/>
            <person name="Record E."/>
            <person name="Riano-Pachon D.M."/>
            <person name="Robert V."/>
            <person name="Roehrig J."/>
            <person name="Ruller R."/>
            <person name="Salamov A."/>
            <person name="Salih N.S."/>
            <person name="Samson R.A."/>
            <person name="Sandor E."/>
            <person name="Sanguinetti M."/>
            <person name="Schuetze T."/>
            <person name="Sepcic K."/>
            <person name="Shelest E."/>
            <person name="Sherlock G."/>
            <person name="Sophianopoulou V."/>
            <person name="Squina F.M."/>
            <person name="Sun H."/>
            <person name="Susca A."/>
            <person name="Todd R.B."/>
            <person name="Tsang A."/>
            <person name="Unkles S.E."/>
            <person name="van de Wiele N."/>
            <person name="van Rossen-Uffink D."/>
            <person name="Oliveira J.V."/>
            <person name="Vesth T.C."/>
            <person name="Visser J."/>
            <person name="Yu J.-H."/>
            <person name="Zhou M."/>
            <person name="Andersen M.R."/>
            <person name="Archer D.B."/>
            <person name="Baker S.E."/>
            <person name="Benoit I."/>
            <person name="Brakhage A.A."/>
            <person name="Braus G.H."/>
            <person name="Fischer R."/>
            <person name="Frisvad J.C."/>
            <person name="Goldman G.H."/>
            <person name="Houbraken J."/>
            <person name="Oakley B."/>
            <person name="Pocsi I."/>
            <person name="Scazzocchio C."/>
            <person name="Seiboth B."/>
            <person name="vanKuyk P.A."/>
            <person name="Wortman J."/>
            <person name="Dyer P.S."/>
            <person name="Grigoriev I.V."/>
        </authorList>
    </citation>
    <scope>NUCLEOTIDE SEQUENCE [LARGE SCALE GENOMIC DNA]</scope>
    <source>
        <strain evidence="11">CBS 134.48</strain>
    </source>
</reference>
<comment type="subcellular location">
    <subcellularLocation>
        <location evidence="1">Membrane</location>
        <topology evidence="1">Multi-pass membrane protein</topology>
    </subcellularLocation>
</comment>
<evidence type="ECO:0000256" key="1">
    <source>
        <dbReference type="ARBA" id="ARBA00004141"/>
    </source>
</evidence>
<dbReference type="SUPFAM" id="SSF103473">
    <property type="entry name" value="MFS general substrate transporter"/>
    <property type="match status" value="1"/>
</dbReference>
<sequence>MDDKKGDPENPTSTVHHLESPTSNEKQDPEVARDWTRDLTESKNVTTSTRLKNPLAGLTRDELFRDVESFARDKGLEHIMDELKRGSLVAQDPKGFESLDELSEGDKELLRREKTHRWSQPFMMYFMTILCAGSAIVQGMDQTAVNGAQEFYFAEFNLTNRWQQGLLNGAPYLCSALIGCWTTAPLNRCFGRRGCIFISCFISFASSFWMAAAHTWWNLLLARFLLGFAVGAKSTTTPVYGAECSPAIIRGALVMMWQMWTAFGIMLGYIASVAFMDVTHPTIPGFNWRLMLGSTAIPPFFVCMQVYFCPESPRWYMMKNRYQDAYKALCKLRPSTFQAARDLYYIHTALQVEEKLREGKHLWREMFTIPRNRRAAQSSFFVMFMQQFCGVNALMYYSSSIFANAGFNRRMALVTSLGCGITNWIFALPAVYTIDTFGRRNLLLTTFPLMSLFLLFTGFSFYIPDQTSRTACVATGIYLFMIVYSPGEGPVPFTYSAEAFPLYIRDVGMSFATATTWGFNFIVSLTWLPLRDAFSPQGAFGWYAAWNIFGWIFCYFCLPETKALSLEELDQVFSIPTRKHVNHYAGMLPCCMIMSRWESSEAGSPSLKMPPPSVEDRSSHDTISIIYPSDFKIIVTRSYSYSKDRTYKQATFNVDHATLLNSTQFFRGWLDRNRFSMKPKNVLELDVFNIVTFEIILRKLHNTLEQMSVGAVSLADIWDLPYLCQTCHVDCKELTQWFKTWCAHQKDKVEPGKELSYYHEVLIPSCVYDDAETFAQSTRAVVYQNPGHITARIPNEYRKPLAAPLMRQLNAARDRLCEIVHQELSGRITHILQRPLSPCCERTVFEFLRELQRIQAWPFDNCFTNHGIDELLNRLAHFDADRMHKYIDPTTNSPINCVMCSMDWNTIIESTATRVAGYFDGLCLDCALRTDENPTPGGQYDKEDYWDCSKGYDRKCRIKHGEPSWYFSFMGQQRELQTTPAHGVGLPYRLSNQC</sequence>
<evidence type="ECO:0000256" key="8">
    <source>
        <dbReference type="SAM" id="Phobius"/>
    </source>
</evidence>
<feature type="transmembrane region" description="Helical" evidence="8">
    <location>
        <begin position="470"/>
        <end position="487"/>
    </location>
</feature>
<dbReference type="InterPro" id="IPR003663">
    <property type="entry name" value="Sugar/inositol_transpt"/>
</dbReference>
<feature type="transmembrane region" description="Helical" evidence="8">
    <location>
        <begin position="507"/>
        <end position="528"/>
    </location>
</feature>
<keyword evidence="11" id="KW-1185">Reference proteome</keyword>
<dbReference type="InterPro" id="IPR036259">
    <property type="entry name" value="MFS_trans_sf"/>
</dbReference>
<keyword evidence="4 8" id="KW-0812">Transmembrane</keyword>
<evidence type="ECO:0000256" key="6">
    <source>
        <dbReference type="ARBA" id="ARBA00023136"/>
    </source>
</evidence>
<dbReference type="GO" id="GO:0015798">
    <property type="term" value="P:myo-inositol transport"/>
    <property type="evidence" value="ECO:0007669"/>
    <property type="project" value="UniProtKB-ARBA"/>
</dbReference>
<dbReference type="InterPro" id="IPR005828">
    <property type="entry name" value="MFS_sugar_transport-like"/>
</dbReference>
<keyword evidence="3" id="KW-0813">Transport</keyword>
<protein>
    <recommendedName>
        <fullName evidence="9">Major facilitator superfamily (MFS) profile domain-containing protein</fullName>
    </recommendedName>
</protein>
<dbReference type="OrthoDB" id="5290825at2759"/>
<dbReference type="PROSITE" id="PS50850">
    <property type="entry name" value="MFS"/>
    <property type="match status" value="1"/>
</dbReference>
<dbReference type="STRING" id="767770.A0A1L9NKA8"/>
<evidence type="ECO:0000256" key="5">
    <source>
        <dbReference type="ARBA" id="ARBA00022989"/>
    </source>
</evidence>
<evidence type="ECO:0000313" key="10">
    <source>
        <dbReference type="EMBL" id="OJI89661.1"/>
    </source>
</evidence>
<dbReference type="AlphaFoldDB" id="A0A1L9NKA8"/>
<dbReference type="Proteomes" id="UP000184304">
    <property type="component" value="Unassembled WGS sequence"/>
</dbReference>
<evidence type="ECO:0000313" key="11">
    <source>
        <dbReference type="Proteomes" id="UP000184304"/>
    </source>
</evidence>
<dbReference type="Pfam" id="PF00083">
    <property type="entry name" value="Sugar_tr"/>
    <property type="match status" value="1"/>
</dbReference>
<gene>
    <name evidence="10" type="ORF">ASPTUDRAFT_70241</name>
</gene>
<feature type="transmembrane region" description="Helical" evidence="8">
    <location>
        <begin position="540"/>
        <end position="558"/>
    </location>
</feature>
<feature type="transmembrane region" description="Helical" evidence="8">
    <location>
        <begin position="196"/>
        <end position="217"/>
    </location>
</feature>
<feature type="transmembrane region" description="Helical" evidence="8">
    <location>
        <begin position="444"/>
        <end position="463"/>
    </location>
</feature>
<organism evidence="10 11">
    <name type="scientific">Aspergillus tubingensis (strain CBS 134.48)</name>
    <dbReference type="NCBI Taxonomy" id="767770"/>
    <lineage>
        <taxon>Eukaryota</taxon>
        <taxon>Fungi</taxon>
        <taxon>Dikarya</taxon>
        <taxon>Ascomycota</taxon>
        <taxon>Pezizomycotina</taxon>
        <taxon>Eurotiomycetes</taxon>
        <taxon>Eurotiomycetidae</taxon>
        <taxon>Eurotiales</taxon>
        <taxon>Aspergillaceae</taxon>
        <taxon>Aspergillus</taxon>
        <taxon>Aspergillus subgen. Circumdati</taxon>
    </lineage>
</organism>
<evidence type="ECO:0000256" key="3">
    <source>
        <dbReference type="ARBA" id="ARBA00022448"/>
    </source>
</evidence>
<feature type="transmembrane region" description="Helical" evidence="8">
    <location>
        <begin position="380"/>
        <end position="399"/>
    </location>
</feature>
<dbReference type="OMA" id="LSPCCER"/>
<dbReference type="PANTHER" id="PTHR48020:SF26">
    <property type="entry name" value="MYO-INOSITOL TRANSPORTER, PUTATIVE (AFU_ORTHOLOGUE AFUA_4G01560)-RELATED"/>
    <property type="match status" value="1"/>
</dbReference>
<comment type="similarity">
    <text evidence="2">Belongs to the major facilitator superfamily. Sugar transporter (TC 2.A.1.1) family.</text>
</comment>
<feature type="domain" description="Major facilitator superfamily (MFS) profile" evidence="9">
    <location>
        <begin position="127"/>
        <end position="562"/>
    </location>
</feature>
<feature type="transmembrane region" description="Helical" evidence="8">
    <location>
        <begin position="259"/>
        <end position="278"/>
    </location>
</feature>
<proteinExistence type="inferred from homology"/>
<dbReference type="FunFam" id="1.20.1250.20:FF:000100">
    <property type="entry name" value="MFS sugar transporter, putative"/>
    <property type="match status" value="1"/>
</dbReference>
<keyword evidence="6 8" id="KW-0472">Membrane</keyword>
<dbReference type="InterPro" id="IPR005829">
    <property type="entry name" value="Sugar_transporter_CS"/>
</dbReference>
<dbReference type="CDD" id="cd17315">
    <property type="entry name" value="MFS_GLUT_like"/>
    <property type="match status" value="1"/>
</dbReference>
<dbReference type="GO" id="GO:0016020">
    <property type="term" value="C:membrane"/>
    <property type="evidence" value="ECO:0007669"/>
    <property type="project" value="UniProtKB-SubCell"/>
</dbReference>
<dbReference type="VEuPathDB" id="FungiDB:ASPTUDRAFT_70241"/>
<dbReference type="EMBL" id="KV878177">
    <property type="protein sequence ID" value="OJI89661.1"/>
    <property type="molecule type" value="Genomic_DNA"/>
</dbReference>
<name>A0A1L9NKA8_ASPTC</name>
<feature type="region of interest" description="Disordered" evidence="7">
    <location>
        <begin position="1"/>
        <end position="46"/>
    </location>
</feature>
<evidence type="ECO:0000256" key="7">
    <source>
        <dbReference type="SAM" id="MobiDB-lite"/>
    </source>
</evidence>
<dbReference type="InterPro" id="IPR050814">
    <property type="entry name" value="Myo-inositol_Transporter"/>
</dbReference>
<accession>A0A1L9NKA8</accession>
<evidence type="ECO:0000259" key="9">
    <source>
        <dbReference type="PROSITE" id="PS50850"/>
    </source>
</evidence>
<dbReference type="Gene3D" id="1.20.1250.20">
    <property type="entry name" value="MFS general substrate transporter like domains"/>
    <property type="match status" value="1"/>
</dbReference>
<dbReference type="PRINTS" id="PR00171">
    <property type="entry name" value="SUGRTRNSPORT"/>
</dbReference>
<feature type="transmembrane region" description="Helical" evidence="8">
    <location>
        <begin position="165"/>
        <end position="184"/>
    </location>
</feature>
<dbReference type="GO" id="GO:0022857">
    <property type="term" value="F:transmembrane transporter activity"/>
    <property type="evidence" value="ECO:0007669"/>
    <property type="project" value="InterPro"/>
</dbReference>
<feature type="transmembrane region" description="Helical" evidence="8">
    <location>
        <begin position="122"/>
        <end position="140"/>
    </location>
</feature>
<dbReference type="GO" id="GO:0015791">
    <property type="term" value="P:polyol transmembrane transport"/>
    <property type="evidence" value="ECO:0007669"/>
    <property type="project" value="UniProtKB-ARBA"/>
</dbReference>
<evidence type="ECO:0000256" key="4">
    <source>
        <dbReference type="ARBA" id="ARBA00022692"/>
    </source>
</evidence>
<feature type="transmembrane region" description="Helical" evidence="8">
    <location>
        <begin position="411"/>
        <end position="432"/>
    </location>
</feature>